<name>A0A3P7IXJ6_STRVU</name>
<evidence type="ECO:0000313" key="2">
    <source>
        <dbReference type="EMBL" id="VDM70394.1"/>
    </source>
</evidence>
<keyword evidence="3" id="KW-1185">Reference proteome</keyword>
<sequence length="212" mass="22264">MDRVVILQDLLVQACKLQAGTEVNIALGHPQQQHFLVAGYGGTPVARRVMTTSTIASPSIIQQKRTAPRIVSSPSGHVRSTGTRLSGTPHLLMQQHGQRQLASVTSAPPVQRQVDPPPHRSFHQGSDPPPHRVLLLQSSGGPRVAYSPADPSQAALANAPAPLIVPGRGTRPIVRGRAGSAAGRAKKESTSGVSGEETSPTHSPQPPSHLPL</sequence>
<feature type="non-terminal residue" evidence="2">
    <location>
        <position position="212"/>
    </location>
</feature>
<reference evidence="2 3" key="1">
    <citation type="submission" date="2018-11" db="EMBL/GenBank/DDBJ databases">
        <authorList>
            <consortium name="Pathogen Informatics"/>
        </authorList>
    </citation>
    <scope>NUCLEOTIDE SEQUENCE [LARGE SCALE GENOMIC DNA]</scope>
</reference>
<dbReference type="EMBL" id="UYYB01015884">
    <property type="protein sequence ID" value="VDM70394.1"/>
    <property type="molecule type" value="Genomic_DNA"/>
</dbReference>
<organism evidence="2 3">
    <name type="scientific">Strongylus vulgaris</name>
    <name type="common">Blood worm</name>
    <dbReference type="NCBI Taxonomy" id="40348"/>
    <lineage>
        <taxon>Eukaryota</taxon>
        <taxon>Metazoa</taxon>
        <taxon>Ecdysozoa</taxon>
        <taxon>Nematoda</taxon>
        <taxon>Chromadorea</taxon>
        <taxon>Rhabditida</taxon>
        <taxon>Rhabditina</taxon>
        <taxon>Rhabditomorpha</taxon>
        <taxon>Strongyloidea</taxon>
        <taxon>Strongylidae</taxon>
        <taxon>Strongylus</taxon>
    </lineage>
</organism>
<accession>A0A3P7IXJ6</accession>
<proteinExistence type="predicted"/>
<evidence type="ECO:0000313" key="3">
    <source>
        <dbReference type="Proteomes" id="UP000270094"/>
    </source>
</evidence>
<feature type="compositionally biased region" description="Polar residues" evidence="1">
    <location>
        <begin position="95"/>
        <end position="108"/>
    </location>
</feature>
<dbReference type="OrthoDB" id="10428665at2759"/>
<feature type="compositionally biased region" description="Low complexity" evidence="1">
    <location>
        <begin position="190"/>
        <end position="202"/>
    </location>
</feature>
<dbReference type="Proteomes" id="UP000270094">
    <property type="component" value="Unassembled WGS sequence"/>
</dbReference>
<gene>
    <name evidence="2" type="ORF">SVUK_LOCUS5392</name>
</gene>
<feature type="compositionally biased region" description="Pro residues" evidence="1">
    <location>
        <begin position="203"/>
        <end position="212"/>
    </location>
</feature>
<feature type="compositionally biased region" description="Polar residues" evidence="1">
    <location>
        <begin position="72"/>
        <end position="86"/>
    </location>
</feature>
<feature type="region of interest" description="Disordered" evidence="1">
    <location>
        <begin position="67"/>
        <end position="212"/>
    </location>
</feature>
<protein>
    <submittedName>
        <fullName evidence="2">Uncharacterized protein</fullName>
    </submittedName>
</protein>
<dbReference type="AlphaFoldDB" id="A0A3P7IXJ6"/>
<evidence type="ECO:0000256" key="1">
    <source>
        <dbReference type="SAM" id="MobiDB-lite"/>
    </source>
</evidence>